<dbReference type="Proteomes" id="UP001501295">
    <property type="component" value="Unassembled WGS sequence"/>
</dbReference>
<feature type="domain" description="HTH gntR-type" evidence="4">
    <location>
        <begin position="12"/>
        <end position="80"/>
    </location>
</feature>
<organism evidence="5 6">
    <name type="scientific">Frondihabitans cladoniiphilus</name>
    <dbReference type="NCBI Taxonomy" id="715785"/>
    <lineage>
        <taxon>Bacteria</taxon>
        <taxon>Bacillati</taxon>
        <taxon>Actinomycetota</taxon>
        <taxon>Actinomycetes</taxon>
        <taxon>Micrococcales</taxon>
        <taxon>Microbacteriaceae</taxon>
        <taxon>Frondihabitans</taxon>
    </lineage>
</organism>
<dbReference type="PRINTS" id="PR00035">
    <property type="entry name" value="HTHGNTR"/>
</dbReference>
<evidence type="ECO:0000313" key="5">
    <source>
        <dbReference type="EMBL" id="GAA4664313.1"/>
    </source>
</evidence>
<keyword evidence="1" id="KW-0805">Transcription regulation</keyword>
<dbReference type="EMBL" id="BAABLM010000001">
    <property type="protein sequence ID" value="GAA4664313.1"/>
    <property type="molecule type" value="Genomic_DNA"/>
</dbReference>
<dbReference type="PANTHER" id="PTHR44846:SF1">
    <property type="entry name" value="MANNOSYL-D-GLYCERATE TRANSPORT_METABOLISM SYSTEM REPRESSOR MNGR-RELATED"/>
    <property type="match status" value="1"/>
</dbReference>
<evidence type="ECO:0000256" key="2">
    <source>
        <dbReference type="ARBA" id="ARBA00023125"/>
    </source>
</evidence>
<dbReference type="SUPFAM" id="SSF64288">
    <property type="entry name" value="Chorismate lyase-like"/>
    <property type="match status" value="1"/>
</dbReference>
<name>A0ABP8VHS3_9MICO</name>
<dbReference type="Pfam" id="PF00392">
    <property type="entry name" value="GntR"/>
    <property type="match status" value="1"/>
</dbReference>
<keyword evidence="3" id="KW-0804">Transcription</keyword>
<evidence type="ECO:0000256" key="1">
    <source>
        <dbReference type="ARBA" id="ARBA00023015"/>
    </source>
</evidence>
<gene>
    <name evidence="5" type="ORF">GCM10025780_01460</name>
</gene>
<dbReference type="CDD" id="cd07377">
    <property type="entry name" value="WHTH_GntR"/>
    <property type="match status" value="1"/>
</dbReference>
<dbReference type="SUPFAM" id="SSF46785">
    <property type="entry name" value="Winged helix' DNA-binding domain"/>
    <property type="match status" value="1"/>
</dbReference>
<dbReference type="InterPro" id="IPR028978">
    <property type="entry name" value="Chorismate_lyase_/UTRA_dom_sf"/>
</dbReference>
<dbReference type="Gene3D" id="3.40.1410.10">
    <property type="entry name" value="Chorismate lyase-like"/>
    <property type="match status" value="1"/>
</dbReference>
<dbReference type="RefSeq" id="WP_345372055.1">
    <property type="nucleotide sequence ID" value="NZ_BAABLM010000001.1"/>
</dbReference>
<dbReference type="InterPro" id="IPR036390">
    <property type="entry name" value="WH_DNA-bd_sf"/>
</dbReference>
<dbReference type="InterPro" id="IPR000524">
    <property type="entry name" value="Tscrpt_reg_HTH_GntR"/>
</dbReference>
<dbReference type="PROSITE" id="PS50949">
    <property type="entry name" value="HTH_GNTR"/>
    <property type="match status" value="1"/>
</dbReference>
<evidence type="ECO:0000259" key="4">
    <source>
        <dbReference type="PROSITE" id="PS50949"/>
    </source>
</evidence>
<dbReference type="InterPro" id="IPR050679">
    <property type="entry name" value="Bact_HTH_transcr_reg"/>
</dbReference>
<evidence type="ECO:0000256" key="3">
    <source>
        <dbReference type="ARBA" id="ARBA00023163"/>
    </source>
</evidence>
<keyword evidence="2" id="KW-0238">DNA-binding</keyword>
<proteinExistence type="predicted"/>
<reference evidence="6" key="1">
    <citation type="journal article" date="2019" name="Int. J. Syst. Evol. Microbiol.">
        <title>The Global Catalogue of Microorganisms (GCM) 10K type strain sequencing project: providing services to taxonomists for standard genome sequencing and annotation.</title>
        <authorList>
            <consortium name="The Broad Institute Genomics Platform"/>
            <consortium name="The Broad Institute Genome Sequencing Center for Infectious Disease"/>
            <person name="Wu L."/>
            <person name="Ma J."/>
        </authorList>
    </citation>
    <scope>NUCLEOTIDE SEQUENCE [LARGE SCALE GENOMIC DNA]</scope>
    <source>
        <strain evidence="6">JCM 18956</strain>
    </source>
</reference>
<evidence type="ECO:0000313" key="6">
    <source>
        <dbReference type="Proteomes" id="UP001501295"/>
    </source>
</evidence>
<keyword evidence="6" id="KW-1185">Reference proteome</keyword>
<dbReference type="Gene3D" id="1.10.10.10">
    <property type="entry name" value="Winged helix-like DNA-binding domain superfamily/Winged helix DNA-binding domain"/>
    <property type="match status" value="1"/>
</dbReference>
<accession>A0ABP8VHS3</accession>
<dbReference type="SMART" id="SM00345">
    <property type="entry name" value="HTH_GNTR"/>
    <property type="match status" value="1"/>
</dbReference>
<dbReference type="PANTHER" id="PTHR44846">
    <property type="entry name" value="MANNOSYL-D-GLYCERATE TRANSPORT/METABOLISM SYSTEM REPRESSOR MNGR-RELATED"/>
    <property type="match status" value="1"/>
</dbReference>
<protein>
    <recommendedName>
        <fullName evidence="4">HTH gntR-type domain-containing protein</fullName>
    </recommendedName>
</protein>
<dbReference type="InterPro" id="IPR036388">
    <property type="entry name" value="WH-like_DNA-bd_sf"/>
</dbReference>
<sequence>MTAFVVEHDSPLTVWGQIHRDLRRRIDSSEFRPGARIPTEVDLMAHYDVSRVTIRRALSALIDDGYLRTRRGSGTYVTDRTVALVCDLDLARPWREQLLADGHEARVRLVETRRGVDLPDDVARTFDGRVPSEPLTFALTVHVVDGIPIGVTESWHSERWRAAVAGAGVAGVGSPRARSASEAVVADCFAEVGFATSLQAKLLDSYLDIPLIVVHARSRMAATGELAEFARTSWLGSRVRLAYVRKLTLGEIDIAQLIGSGEVEPE</sequence>
<comment type="caution">
    <text evidence="5">The sequence shown here is derived from an EMBL/GenBank/DDBJ whole genome shotgun (WGS) entry which is preliminary data.</text>
</comment>